<dbReference type="SMART" id="SM00906">
    <property type="entry name" value="Fungal_trans"/>
    <property type="match status" value="1"/>
</dbReference>
<evidence type="ECO:0000256" key="2">
    <source>
        <dbReference type="ARBA" id="ARBA00023015"/>
    </source>
</evidence>
<organism evidence="8 9">
    <name type="scientific">Penicillium atrosanguineum</name>
    <dbReference type="NCBI Taxonomy" id="1132637"/>
    <lineage>
        <taxon>Eukaryota</taxon>
        <taxon>Fungi</taxon>
        <taxon>Dikarya</taxon>
        <taxon>Ascomycota</taxon>
        <taxon>Pezizomycotina</taxon>
        <taxon>Eurotiomycetes</taxon>
        <taxon>Eurotiomycetidae</taxon>
        <taxon>Eurotiales</taxon>
        <taxon>Aspergillaceae</taxon>
        <taxon>Penicillium</taxon>
    </lineage>
</organism>
<evidence type="ECO:0000313" key="9">
    <source>
        <dbReference type="Proteomes" id="UP001147746"/>
    </source>
</evidence>
<evidence type="ECO:0000256" key="1">
    <source>
        <dbReference type="ARBA" id="ARBA00004123"/>
    </source>
</evidence>
<keyword evidence="3" id="KW-0238">DNA-binding</keyword>
<dbReference type="Pfam" id="PF04082">
    <property type="entry name" value="Fungal_trans"/>
    <property type="match status" value="1"/>
</dbReference>
<keyword evidence="9" id="KW-1185">Reference proteome</keyword>
<dbReference type="PANTHER" id="PTHR46910:SF37">
    <property type="entry name" value="ZN(II)2CYS6 TRANSCRIPTION FACTOR (EUROFUNG)"/>
    <property type="match status" value="1"/>
</dbReference>
<protein>
    <recommendedName>
        <fullName evidence="7">Xylanolytic transcriptional activator regulatory domain-containing protein</fullName>
    </recommendedName>
</protein>
<name>A0A9W9U1C7_9EURO</name>
<dbReference type="AlphaFoldDB" id="A0A9W9U1C7"/>
<dbReference type="GO" id="GO:0008270">
    <property type="term" value="F:zinc ion binding"/>
    <property type="evidence" value="ECO:0007669"/>
    <property type="project" value="InterPro"/>
</dbReference>
<gene>
    <name evidence="8" type="ORF">N7476_011172</name>
</gene>
<keyword evidence="4" id="KW-0804">Transcription</keyword>
<comment type="subcellular location">
    <subcellularLocation>
        <location evidence="1">Nucleus</location>
    </subcellularLocation>
</comment>
<evidence type="ECO:0000313" key="8">
    <source>
        <dbReference type="EMBL" id="KAJ5299615.1"/>
    </source>
</evidence>
<accession>A0A9W9U1C7</accession>
<dbReference type="EMBL" id="JAPZBO010000010">
    <property type="protein sequence ID" value="KAJ5299615.1"/>
    <property type="molecule type" value="Genomic_DNA"/>
</dbReference>
<keyword evidence="5" id="KW-0539">Nucleus</keyword>
<feature type="non-terminal residue" evidence="8">
    <location>
        <position position="644"/>
    </location>
</feature>
<dbReference type="GO" id="GO:0005634">
    <property type="term" value="C:nucleus"/>
    <property type="evidence" value="ECO:0007669"/>
    <property type="project" value="UniProtKB-SubCell"/>
</dbReference>
<dbReference type="Proteomes" id="UP001147746">
    <property type="component" value="Unassembled WGS sequence"/>
</dbReference>
<dbReference type="CDD" id="cd12148">
    <property type="entry name" value="fungal_TF_MHR"/>
    <property type="match status" value="1"/>
</dbReference>
<feature type="compositionally biased region" description="Polar residues" evidence="6">
    <location>
        <begin position="56"/>
        <end position="75"/>
    </location>
</feature>
<evidence type="ECO:0000256" key="4">
    <source>
        <dbReference type="ARBA" id="ARBA00023163"/>
    </source>
</evidence>
<feature type="region of interest" description="Disordered" evidence="6">
    <location>
        <begin position="52"/>
        <end position="75"/>
    </location>
</feature>
<sequence>STSKDNGKRFHLAETSEKGSGIGIEDRLDRLECIVKSLNSSVDEALRNLSAVPQRRGSNQTLNTSNLTGPSEEVQSNPQLYIGPSHSFSFLQEAPAGIECLSRQELRNTREGAISEIKNMSSSITTARIENPVGLSTNFHVPSRSAGYALLSKFLEQAELGEPFFSFPSDEILRQVIFEPHKVREKAWIVTFNYILLAAISTTEKDENEDKLRQNAQLALNDSRIFLEPSLANVQALSLLAFHGEDFAAPNISWMLLSHACRQAEALGLHTRANKDTVGDYQHKLCIFWMLFTLDKSCALAFGRPTFLPLNLYRQVPLPDEDYMQKFSPHDNKAICSERPSSQRSDFGALMLKNTIELAKLTSDVLEVLGMGNSNNAKNGIRSQLEVWFSTTNTALTQAMESERMPADANLIREMNLGINNNKFQYLHILILLLKGDRSSDIRLSFAREAISLLPSLVSNWGSLLYYPFAPFFVIFENIIHQSSQYPALEQDLRLLATTVTYFTEMRSQMRLLAGVCSKLQHTATVFLQLAQSHARHGTSLKPATNATSPSKHWNSSGLGEDGIQSWGDLIDADLSDNDFINYLNLLPVDMDATSRILETELQFPGPNYSNSEKENNPTYLQRPTLDRVFDWFSWDDYYGSTSI</sequence>
<evidence type="ECO:0000256" key="5">
    <source>
        <dbReference type="ARBA" id="ARBA00023242"/>
    </source>
</evidence>
<dbReference type="GO" id="GO:0006351">
    <property type="term" value="P:DNA-templated transcription"/>
    <property type="evidence" value="ECO:0007669"/>
    <property type="project" value="InterPro"/>
</dbReference>
<reference evidence="8" key="2">
    <citation type="journal article" date="2023" name="IMA Fungus">
        <title>Comparative genomic study of the Penicillium genus elucidates a diverse pangenome and 15 lateral gene transfer events.</title>
        <authorList>
            <person name="Petersen C."/>
            <person name="Sorensen T."/>
            <person name="Nielsen M.R."/>
            <person name="Sondergaard T.E."/>
            <person name="Sorensen J.L."/>
            <person name="Fitzpatrick D.A."/>
            <person name="Frisvad J.C."/>
            <person name="Nielsen K.L."/>
        </authorList>
    </citation>
    <scope>NUCLEOTIDE SEQUENCE</scope>
    <source>
        <strain evidence="8">IBT 21472</strain>
    </source>
</reference>
<dbReference type="GO" id="GO:0003677">
    <property type="term" value="F:DNA binding"/>
    <property type="evidence" value="ECO:0007669"/>
    <property type="project" value="UniProtKB-KW"/>
</dbReference>
<reference evidence="8" key="1">
    <citation type="submission" date="2022-12" db="EMBL/GenBank/DDBJ databases">
        <authorList>
            <person name="Petersen C."/>
        </authorList>
    </citation>
    <scope>NUCLEOTIDE SEQUENCE</scope>
    <source>
        <strain evidence="8">IBT 21472</strain>
    </source>
</reference>
<proteinExistence type="predicted"/>
<dbReference type="InterPro" id="IPR050987">
    <property type="entry name" value="AtrR-like"/>
</dbReference>
<feature type="domain" description="Xylanolytic transcriptional activator regulatory" evidence="7">
    <location>
        <begin position="253"/>
        <end position="325"/>
    </location>
</feature>
<keyword evidence="2" id="KW-0805">Transcription regulation</keyword>
<evidence type="ECO:0000256" key="3">
    <source>
        <dbReference type="ARBA" id="ARBA00023125"/>
    </source>
</evidence>
<comment type="caution">
    <text evidence="8">The sequence shown here is derived from an EMBL/GenBank/DDBJ whole genome shotgun (WGS) entry which is preliminary data.</text>
</comment>
<evidence type="ECO:0000259" key="7">
    <source>
        <dbReference type="SMART" id="SM00906"/>
    </source>
</evidence>
<evidence type="ECO:0000256" key="6">
    <source>
        <dbReference type="SAM" id="MobiDB-lite"/>
    </source>
</evidence>
<dbReference type="InterPro" id="IPR007219">
    <property type="entry name" value="XnlR_reg_dom"/>
</dbReference>
<dbReference type="PANTHER" id="PTHR46910">
    <property type="entry name" value="TRANSCRIPTION FACTOR PDR1"/>
    <property type="match status" value="1"/>
</dbReference>
<dbReference type="GO" id="GO:0003700">
    <property type="term" value="F:DNA-binding transcription factor activity"/>
    <property type="evidence" value="ECO:0007669"/>
    <property type="project" value="InterPro"/>
</dbReference>